<evidence type="ECO:0000256" key="5">
    <source>
        <dbReference type="ARBA" id="ARBA00025445"/>
    </source>
</evidence>
<dbReference type="PANTHER" id="PTHR10137">
    <property type="entry name" value="V-TYPE PROTON ATPASE SUBUNIT C"/>
    <property type="match status" value="1"/>
</dbReference>
<dbReference type="FunFam" id="3.30.70.100:FF:000002">
    <property type="entry name" value="V-type proton ATPase subunit C"/>
    <property type="match status" value="1"/>
</dbReference>
<dbReference type="AlphaFoldDB" id="A0A9E7FKF5"/>
<evidence type="ECO:0000256" key="4">
    <source>
        <dbReference type="ARBA" id="ARBA00023065"/>
    </source>
</evidence>
<dbReference type="CDD" id="cd14785">
    <property type="entry name" value="V-ATPase_C"/>
    <property type="match status" value="1"/>
</dbReference>
<keyword evidence="3" id="KW-0375">Hydrogen ion transport</keyword>
<dbReference type="PANTHER" id="PTHR10137:SF0">
    <property type="entry name" value="V-TYPE PROTON ATPASE SUBUNIT C"/>
    <property type="match status" value="1"/>
</dbReference>
<evidence type="ECO:0000313" key="7">
    <source>
        <dbReference type="EMBL" id="URD97524.1"/>
    </source>
</evidence>
<dbReference type="Gene3D" id="3.30.70.1180">
    <property type="entry name" value="Vacuolar atp synthase subunit c, domain 1"/>
    <property type="match status" value="1"/>
</dbReference>
<dbReference type="InterPro" id="IPR036132">
    <property type="entry name" value="Vac_ATP_synth_c_sf"/>
</dbReference>
<keyword evidence="2" id="KW-0813">Transport</keyword>
<evidence type="ECO:0000256" key="2">
    <source>
        <dbReference type="ARBA" id="ARBA00022448"/>
    </source>
</evidence>
<organism evidence="7 8">
    <name type="scientific">Musa troglodytarum</name>
    <name type="common">fe'i banana</name>
    <dbReference type="NCBI Taxonomy" id="320322"/>
    <lineage>
        <taxon>Eukaryota</taxon>
        <taxon>Viridiplantae</taxon>
        <taxon>Streptophyta</taxon>
        <taxon>Embryophyta</taxon>
        <taxon>Tracheophyta</taxon>
        <taxon>Spermatophyta</taxon>
        <taxon>Magnoliopsida</taxon>
        <taxon>Liliopsida</taxon>
        <taxon>Zingiberales</taxon>
        <taxon>Musaceae</taxon>
        <taxon>Musa</taxon>
    </lineage>
</organism>
<dbReference type="EMBL" id="CP097506">
    <property type="protein sequence ID" value="URD97524.1"/>
    <property type="molecule type" value="Genomic_DNA"/>
</dbReference>
<name>A0A9E7FKF5_9LILI</name>
<feature type="compositionally biased region" description="Low complexity" evidence="6">
    <location>
        <begin position="642"/>
        <end position="660"/>
    </location>
</feature>
<evidence type="ECO:0000256" key="6">
    <source>
        <dbReference type="SAM" id="MobiDB-lite"/>
    </source>
</evidence>
<feature type="compositionally biased region" description="Basic and acidic residues" evidence="6">
    <location>
        <begin position="313"/>
        <end position="331"/>
    </location>
</feature>
<comment type="function">
    <text evidence="5">Subunit of the peripheral V1 complex of vacuolar ATPase. Subunit C is necessary for the assembly of the catalytic sector of the enzyme and is likely to have a specific function in its catalytic activity. V-ATPase is responsible for acidifying a variety of intracellular compartments in eukaryotic cells.</text>
</comment>
<dbReference type="Gene3D" id="3.30.70.100">
    <property type="match status" value="1"/>
</dbReference>
<evidence type="ECO:0000256" key="3">
    <source>
        <dbReference type="ARBA" id="ARBA00022781"/>
    </source>
</evidence>
<reference evidence="7" key="1">
    <citation type="submission" date="2022-05" db="EMBL/GenBank/DDBJ databases">
        <title>The Musa troglodytarum L. genome provides insights into the mechanism of non-climacteric behaviour and enrichment of carotenoids.</title>
        <authorList>
            <person name="Wang J."/>
        </authorList>
    </citation>
    <scope>NUCLEOTIDE SEQUENCE</scope>
    <source>
        <tissue evidence="7">Leaf</tissue>
    </source>
</reference>
<dbReference type="OrthoDB" id="657766at2759"/>
<dbReference type="GO" id="GO:0000221">
    <property type="term" value="C:vacuolar proton-transporting V-type ATPase, V1 domain"/>
    <property type="evidence" value="ECO:0007669"/>
    <property type="project" value="TreeGrafter"/>
</dbReference>
<feature type="region of interest" description="Disordered" evidence="6">
    <location>
        <begin position="641"/>
        <end position="664"/>
    </location>
</feature>
<gene>
    <name evidence="7" type="ORF">MUK42_32150</name>
</gene>
<comment type="similarity">
    <text evidence="1">Belongs to the V-ATPase C subunit family.</text>
</comment>
<dbReference type="SUPFAM" id="SSF118203">
    <property type="entry name" value="Vacuolar ATP synthase subunit C"/>
    <property type="match status" value="1"/>
</dbReference>
<dbReference type="Pfam" id="PF03223">
    <property type="entry name" value="V-ATPase_C"/>
    <property type="match status" value="1"/>
</dbReference>
<sequence>MPGTIQISVLELMEPPPSASPALTDAKTRSLSLKVTAGKREYQTVGKMEITFPVVSLRENLVLMLYSLDGNLMSQIEFKTLSVVEKGMLDDTFPLEGGGTVRVRLQFLLSEEEHMRIHELRNSTLRRKHGEMLKEGLESNIYDECSNPSITQGLEKHSWDSENDTCKLSVIDKGQSKRSAVKGFQERDTIPEDSSDLHREFAASLGPRNAREEITPFSTELKDHIQRNEKNPLARSTRSNVWKMISAFENSLSQGLGHHVDSGLLSIGKDQNEQSLKRISSEESMEKKFFGQTMAKSFSAEMLSDNSLQDNLKIPERPHHEKKKGRDIDNATKSEDIVNYNQILDFEKKVKNKGSDQQNKSLDAALCQTSESMIKVQKPIMTDGNICLGGSIEQMNVQKLKAIYVEHDPCNEAKPMMDKARYMATDQNVGNEVNIIVHKNQNEDHKFQKETNRSRRITSEAVNVDPCSTRTYQQECLINTVPEDFYCGFCRGHYEELVSGNSFESIGLFYTQTEEYLWGTLGIWAPRHLCITTGSKQLRKLLESCRICLRSLSMEDKSMEKMISDSSISVKKNENVSHGPGKLNDEDLVGTSNSNGRLIDQKGEGEEQLPAIASASSSSSPGVKNPLRSFSESQLQWRRGIGSSRSPSTLPPLLTGTASANPSPGTPSTLCSIVYCIAKPFNTPDLRVGTLDSLLALSDDLVKSNAFIEGVTHKIRRQIEELEKASGVEVGALTVDGVPVDSYLTRFDWDEGKYPTMSPLREIVDSIHVQVAKIEDDMKVRAAEYSNIRSQLNAINRKQSGSLAVRDLSNLVNPEDIVASEHLVTLLAVVPKYSQKDWLSNYETLTTFVVPRSAKKLHEDNEYALYTVTLFRKIREFEYSPEAQESRKQELEKLIQDQESKRRSLLQWCYASYGEVFSSWMHFCAVRVFAESILRYGLPPQFLAVVLAPSVKSEKKVRGILEELCGNVNSSYWKSEDEVGLAGIGGEAEAHPYVSFTINLV</sequence>
<keyword evidence="8" id="KW-1185">Reference proteome</keyword>
<dbReference type="Proteomes" id="UP001055439">
    <property type="component" value="Chromosome 4"/>
</dbReference>
<accession>A0A9E7FKF5</accession>
<dbReference type="GO" id="GO:0046961">
    <property type="term" value="F:proton-transporting ATPase activity, rotational mechanism"/>
    <property type="evidence" value="ECO:0007669"/>
    <property type="project" value="InterPro"/>
</dbReference>
<dbReference type="InterPro" id="IPR004907">
    <property type="entry name" value="ATPase_V1-cplx_csu"/>
</dbReference>
<feature type="region of interest" description="Disordered" evidence="6">
    <location>
        <begin position="311"/>
        <end position="331"/>
    </location>
</feature>
<protein>
    <submittedName>
        <fullName evidence="7">V-ATPase subunit C</fullName>
    </submittedName>
</protein>
<dbReference type="Gene3D" id="1.20.1460.10">
    <property type="entry name" value="subunit c (vma5p) of the yeast v-atpase, domain 2"/>
    <property type="match status" value="1"/>
</dbReference>
<evidence type="ECO:0000313" key="8">
    <source>
        <dbReference type="Proteomes" id="UP001055439"/>
    </source>
</evidence>
<evidence type="ECO:0000256" key="1">
    <source>
        <dbReference type="ARBA" id="ARBA00006138"/>
    </source>
</evidence>
<feature type="region of interest" description="Disordered" evidence="6">
    <location>
        <begin position="563"/>
        <end position="627"/>
    </location>
</feature>
<proteinExistence type="inferred from homology"/>
<keyword evidence="4" id="KW-0406">Ion transport</keyword>